<dbReference type="Proteomes" id="UP000509510">
    <property type="component" value="Chromosome II"/>
</dbReference>
<proteinExistence type="predicted"/>
<gene>
    <name evidence="1" type="ORF">TRUGW13939_03981</name>
</gene>
<dbReference type="OrthoDB" id="4226581at2759"/>
<sequence length="212" mass="23916">MPIPEPLERRKHRDALRALMNHVARLDDPEHGFDSDQWKMHNIKILPMDLDRKSGNAPIFFTPSPTSVLLNPDADVGDRPFVGMTKHKYPEYLAMFAYHIKGPSYPHVKAVIYNNLNGADGRILRGEAMIALELSGAQLRLSSFMGHMIAPVLLFSFMGPQHARLIEAYFDGTSLVMRPTNLFDFRTKDEAVLKTFAQWHFGGPKGDTTALL</sequence>
<evidence type="ECO:0000313" key="2">
    <source>
        <dbReference type="Proteomes" id="UP000509510"/>
    </source>
</evidence>
<name>A0A7H8QSB7_TALRU</name>
<dbReference type="KEGG" id="trg:TRUGW13939_03981"/>
<evidence type="ECO:0000313" key="1">
    <source>
        <dbReference type="EMBL" id="QKX56874.1"/>
    </source>
</evidence>
<dbReference type="RefSeq" id="XP_035343052.1">
    <property type="nucleotide sequence ID" value="XM_035487159.1"/>
</dbReference>
<reference evidence="2" key="1">
    <citation type="submission" date="2020-06" db="EMBL/GenBank/DDBJ databases">
        <title>A chromosome-scale genome assembly of Talaromyces rugulosus W13939.</title>
        <authorList>
            <person name="Wang B."/>
            <person name="Guo L."/>
            <person name="Ye K."/>
            <person name="Wang L."/>
        </authorList>
    </citation>
    <scope>NUCLEOTIDE SEQUENCE [LARGE SCALE GENOMIC DNA]</scope>
    <source>
        <strain evidence="2">W13939</strain>
    </source>
</reference>
<keyword evidence="2" id="KW-1185">Reference proteome</keyword>
<dbReference type="GeneID" id="55991483"/>
<dbReference type="EMBL" id="CP055899">
    <property type="protein sequence ID" value="QKX56874.1"/>
    <property type="molecule type" value="Genomic_DNA"/>
</dbReference>
<dbReference type="AlphaFoldDB" id="A0A7H8QSB7"/>
<protein>
    <submittedName>
        <fullName evidence="1">Uncharacterized protein</fullName>
    </submittedName>
</protein>
<accession>A0A7H8QSB7</accession>
<organism evidence="1 2">
    <name type="scientific">Talaromyces rugulosus</name>
    <name type="common">Penicillium rugulosum</name>
    <dbReference type="NCBI Taxonomy" id="121627"/>
    <lineage>
        <taxon>Eukaryota</taxon>
        <taxon>Fungi</taxon>
        <taxon>Dikarya</taxon>
        <taxon>Ascomycota</taxon>
        <taxon>Pezizomycotina</taxon>
        <taxon>Eurotiomycetes</taxon>
        <taxon>Eurotiomycetidae</taxon>
        <taxon>Eurotiales</taxon>
        <taxon>Trichocomaceae</taxon>
        <taxon>Talaromyces</taxon>
        <taxon>Talaromyces sect. Islandici</taxon>
    </lineage>
</organism>